<name>A0ABD3M8T8_9STRA</name>
<keyword evidence="4" id="KW-1185">Reference proteome</keyword>
<comment type="caution">
    <text evidence="3">The sequence shown here is derived from an EMBL/GenBank/DDBJ whole genome shotgun (WGS) entry which is preliminary data.</text>
</comment>
<accession>A0ABD3M8T8</accession>
<dbReference type="EMBL" id="JALLBG020000194">
    <property type="protein sequence ID" value="KAL3760022.1"/>
    <property type="molecule type" value="Genomic_DNA"/>
</dbReference>
<feature type="signal peptide" evidence="2">
    <location>
        <begin position="1"/>
        <end position="21"/>
    </location>
</feature>
<dbReference type="Proteomes" id="UP001530293">
    <property type="component" value="Unassembled WGS sequence"/>
</dbReference>
<evidence type="ECO:0000256" key="2">
    <source>
        <dbReference type="SAM" id="SignalP"/>
    </source>
</evidence>
<sequence length="384" mass="40731">MSPRSLMLSLFLAATIGATDASSPLLRANHKHSAATTDSSLDIPTLAESRQRRRAEEETETMVSGTVSISTSCLNNLAAAADENGQIGKENYFVYTDGMSNGYFTLNGMTDYSSLPMENKFTFVTLSCQCIAFGGRSECCQGDRAKIDVGGIDTESPENMSEALQSYVADICSSTVTAIGEENILPPTGEEAETASPTATPVTLDAATSTSTSSTGLSGGAWAGIGLASAATVALFGYFAFAHRKPSDEHEEVNSDADLKQMEDHDVKKESMQSATPRAESPDGTQTMLTFTDSFSISTNDISTMGGDQSTIAAANKYYENNTLLPEEEGDEEEEVEEEDHSIPSTPNDEAIESGNWEQVAASAAAFVKKNEPSVNNSKAGWAV</sequence>
<proteinExistence type="predicted"/>
<dbReference type="AlphaFoldDB" id="A0ABD3M8T8"/>
<keyword evidence="2" id="KW-0732">Signal</keyword>
<feature type="region of interest" description="Disordered" evidence="1">
    <location>
        <begin position="327"/>
        <end position="351"/>
    </location>
</feature>
<evidence type="ECO:0000313" key="4">
    <source>
        <dbReference type="Proteomes" id="UP001530293"/>
    </source>
</evidence>
<feature type="region of interest" description="Disordered" evidence="1">
    <location>
        <begin position="246"/>
        <end position="286"/>
    </location>
</feature>
<organism evidence="3 4">
    <name type="scientific">Discostella pseudostelligera</name>
    <dbReference type="NCBI Taxonomy" id="259834"/>
    <lineage>
        <taxon>Eukaryota</taxon>
        <taxon>Sar</taxon>
        <taxon>Stramenopiles</taxon>
        <taxon>Ochrophyta</taxon>
        <taxon>Bacillariophyta</taxon>
        <taxon>Coscinodiscophyceae</taxon>
        <taxon>Thalassiosirophycidae</taxon>
        <taxon>Stephanodiscales</taxon>
        <taxon>Stephanodiscaceae</taxon>
        <taxon>Discostella</taxon>
    </lineage>
</organism>
<gene>
    <name evidence="3" type="ORF">ACHAWU_006570</name>
</gene>
<evidence type="ECO:0000313" key="3">
    <source>
        <dbReference type="EMBL" id="KAL3760022.1"/>
    </source>
</evidence>
<feature type="compositionally biased region" description="Basic and acidic residues" evidence="1">
    <location>
        <begin position="257"/>
        <end position="271"/>
    </location>
</feature>
<protein>
    <submittedName>
        <fullName evidence="3">Uncharacterized protein</fullName>
    </submittedName>
</protein>
<evidence type="ECO:0000256" key="1">
    <source>
        <dbReference type="SAM" id="MobiDB-lite"/>
    </source>
</evidence>
<feature type="chain" id="PRO_5044757862" evidence="2">
    <location>
        <begin position="22"/>
        <end position="384"/>
    </location>
</feature>
<feature type="compositionally biased region" description="Acidic residues" evidence="1">
    <location>
        <begin position="327"/>
        <end position="340"/>
    </location>
</feature>
<reference evidence="3 4" key="1">
    <citation type="submission" date="2024-10" db="EMBL/GenBank/DDBJ databases">
        <title>Updated reference genomes for cyclostephanoid diatoms.</title>
        <authorList>
            <person name="Roberts W.R."/>
            <person name="Alverson A.J."/>
        </authorList>
    </citation>
    <scope>NUCLEOTIDE SEQUENCE [LARGE SCALE GENOMIC DNA]</scope>
    <source>
        <strain evidence="3 4">AJA232-27</strain>
    </source>
</reference>